<comment type="caution">
    <text evidence="6">The sequence shown here is derived from an EMBL/GenBank/DDBJ whole genome shotgun (WGS) entry which is preliminary data.</text>
</comment>
<evidence type="ECO:0000259" key="5">
    <source>
        <dbReference type="PROSITE" id="PS50893"/>
    </source>
</evidence>
<feature type="domain" description="ABC transporter" evidence="5">
    <location>
        <begin position="4"/>
        <end position="236"/>
    </location>
</feature>
<dbReference type="Proteomes" id="UP001252875">
    <property type="component" value="Unassembled WGS sequence"/>
</dbReference>
<dbReference type="InterPro" id="IPR003439">
    <property type="entry name" value="ABC_transporter-like_ATP-bd"/>
</dbReference>
<dbReference type="SMART" id="SM00382">
    <property type="entry name" value="AAA"/>
    <property type="match status" value="1"/>
</dbReference>
<evidence type="ECO:0000256" key="1">
    <source>
        <dbReference type="ARBA" id="ARBA00005417"/>
    </source>
</evidence>
<name>A0ABU3F3K9_9ENTE</name>
<evidence type="ECO:0000256" key="4">
    <source>
        <dbReference type="ARBA" id="ARBA00022840"/>
    </source>
</evidence>
<evidence type="ECO:0000256" key="2">
    <source>
        <dbReference type="ARBA" id="ARBA00022448"/>
    </source>
</evidence>
<evidence type="ECO:0000313" key="6">
    <source>
        <dbReference type="EMBL" id="MDT2601722.1"/>
    </source>
</evidence>
<dbReference type="Gene3D" id="3.40.50.300">
    <property type="entry name" value="P-loop containing nucleotide triphosphate hydrolases"/>
    <property type="match status" value="1"/>
</dbReference>
<dbReference type="PANTHER" id="PTHR42711">
    <property type="entry name" value="ABC TRANSPORTER ATP-BINDING PROTEIN"/>
    <property type="match status" value="1"/>
</dbReference>
<comment type="similarity">
    <text evidence="1">Belongs to the ABC transporter superfamily.</text>
</comment>
<organism evidence="6 7">
    <name type="scientific">Enterococcus hulanensis</name>
    <dbReference type="NCBI Taxonomy" id="2559929"/>
    <lineage>
        <taxon>Bacteria</taxon>
        <taxon>Bacillati</taxon>
        <taxon>Bacillota</taxon>
        <taxon>Bacilli</taxon>
        <taxon>Lactobacillales</taxon>
        <taxon>Enterococcaceae</taxon>
        <taxon>Enterococcus</taxon>
    </lineage>
</organism>
<dbReference type="InterPro" id="IPR027417">
    <property type="entry name" value="P-loop_NTPase"/>
</dbReference>
<keyword evidence="7" id="KW-1185">Reference proteome</keyword>
<dbReference type="SUPFAM" id="SSF52540">
    <property type="entry name" value="P-loop containing nucleoside triphosphate hydrolases"/>
    <property type="match status" value="1"/>
</dbReference>
<dbReference type="EMBL" id="JARPYI010000013">
    <property type="protein sequence ID" value="MDT2601722.1"/>
    <property type="molecule type" value="Genomic_DNA"/>
</dbReference>
<protein>
    <submittedName>
        <fullName evidence="6">ABC transporter ATP-binding protein</fullName>
    </submittedName>
</protein>
<dbReference type="PROSITE" id="PS50893">
    <property type="entry name" value="ABC_TRANSPORTER_2"/>
    <property type="match status" value="1"/>
</dbReference>
<sequence>MDAIEIKQLEKIYTEGKKALDDISLVVPEGTIFGFLGPNGAGKTTTVKLLNGILNPTRGEMRVLGLDPVSQAEKLHQSTGVLTEHAGMYDHFSGIDNLRFFGQLFGMTKAESETRGMELLEKLGLTDAAEVKLKSYSTGMRQRLSLARTLIHRPKVLFLDEPTSGLDPESTKSVNELLLELSKEEGTTIFLCTHQLRYAQEICNEYGLMDNGQLLALGSLEQLRRRTFDHYKLIIETDVMPPSLNSKRIRENVYEFSFQEKAEVPQLVKAIVQQGGNISQVTPMDYSLEDIYFALLEGGEEHV</sequence>
<accession>A0ABU3F3K9</accession>
<keyword evidence="2" id="KW-0813">Transport</keyword>
<proteinExistence type="inferred from homology"/>
<gene>
    <name evidence="6" type="ORF">P7D85_18230</name>
</gene>
<dbReference type="InterPro" id="IPR050763">
    <property type="entry name" value="ABC_transporter_ATP-binding"/>
</dbReference>
<dbReference type="GO" id="GO:0005524">
    <property type="term" value="F:ATP binding"/>
    <property type="evidence" value="ECO:0007669"/>
    <property type="project" value="UniProtKB-KW"/>
</dbReference>
<reference evidence="6 7" key="1">
    <citation type="submission" date="2023-03" db="EMBL/GenBank/DDBJ databases">
        <authorList>
            <person name="Shen W."/>
            <person name="Cai J."/>
        </authorList>
    </citation>
    <scope>NUCLEOTIDE SEQUENCE [LARGE SCALE GENOMIC DNA]</scope>
    <source>
        <strain evidence="6 7">D6-4</strain>
    </source>
</reference>
<dbReference type="RefSeq" id="WP_311823368.1">
    <property type="nucleotide sequence ID" value="NZ_JARPYF010000013.1"/>
</dbReference>
<keyword evidence="3" id="KW-0547">Nucleotide-binding</keyword>
<evidence type="ECO:0000313" key="7">
    <source>
        <dbReference type="Proteomes" id="UP001252875"/>
    </source>
</evidence>
<keyword evidence="4 6" id="KW-0067">ATP-binding</keyword>
<dbReference type="PANTHER" id="PTHR42711:SF5">
    <property type="entry name" value="ABC TRANSPORTER ATP-BINDING PROTEIN NATA"/>
    <property type="match status" value="1"/>
</dbReference>
<dbReference type="Pfam" id="PF00005">
    <property type="entry name" value="ABC_tran"/>
    <property type="match status" value="1"/>
</dbReference>
<dbReference type="InterPro" id="IPR003593">
    <property type="entry name" value="AAA+_ATPase"/>
</dbReference>
<evidence type="ECO:0000256" key="3">
    <source>
        <dbReference type="ARBA" id="ARBA00022741"/>
    </source>
</evidence>